<dbReference type="FunFam" id="3.30.565.10:FF:000010">
    <property type="entry name" value="Sensor histidine kinase RcsC"/>
    <property type="match status" value="1"/>
</dbReference>
<dbReference type="SMART" id="SM00387">
    <property type="entry name" value="HATPase_c"/>
    <property type="match status" value="1"/>
</dbReference>
<keyword evidence="4" id="KW-0808">Transferase</keyword>
<evidence type="ECO:0000256" key="5">
    <source>
        <dbReference type="ARBA" id="ARBA00022777"/>
    </source>
</evidence>
<dbReference type="GO" id="GO:0005886">
    <property type="term" value="C:plasma membrane"/>
    <property type="evidence" value="ECO:0007669"/>
    <property type="project" value="TreeGrafter"/>
</dbReference>
<dbReference type="SUPFAM" id="SSF47384">
    <property type="entry name" value="Homodimeric domain of signal transducing histidine kinase"/>
    <property type="match status" value="1"/>
</dbReference>
<accession>A0A1T4QZS5</accession>
<dbReference type="Gene3D" id="3.30.565.10">
    <property type="entry name" value="Histidine kinase-like ATPase, C-terminal domain"/>
    <property type="match status" value="1"/>
</dbReference>
<dbReference type="Pfam" id="PF00512">
    <property type="entry name" value="HisKA"/>
    <property type="match status" value="1"/>
</dbReference>
<dbReference type="InterPro" id="IPR036097">
    <property type="entry name" value="HisK_dim/P_sf"/>
</dbReference>
<dbReference type="SUPFAM" id="SSF55874">
    <property type="entry name" value="ATPase domain of HSP90 chaperone/DNA topoisomerase II/histidine kinase"/>
    <property type="match status" value="1"/>
</dbReference>
<keyword evidence="7" id="KW-0812">Transmembrane</keyword>
<evidence type="ECO:0000256" key="3">
    <source>
        <dbReference type="ARBA" id="ARBA00022553"/>
    </source>
</evidence>
<dbReference type="Pfam" id="PF00497">
    <property type="entry name" value="SBP_bac_3"/>
    <property type="match status" value="1"/>
</dbReference>
<dbReference type="CDD" id="cd00082">
    <property type="entry name" value="HisKA"/>
    <property type="match status" value="1"/>
</dbReference>
<evidence type="ECO:0000256" key="6">
    <source>
        <dbReference type="SAM" id="Coils"/>
    </source>
</evidence>
<sequence>MTDRSHILLRLVLFVLFALMPLTALAQYELKLTPAEQEWLKSHPRIQIGMMDAWPPLNFVDKNDTPQGIGVDYVKALNKRLANAIVLVPGPFKQNQELVKNGQLGGLMDITQRPDREADYFFTKPYIVLSHLIVGRKGGDFYKTEQELSGKVVALEKGFHNITYFKTKFPTTIIHEYNSTAAALEAVSRGQADAYAGNRAVAIYLIEKELLSNLIPMGALTEPRSILQFGVSKREPLLVAILDKALASLTVEEERAIAGKWVAQQYDYSLIWKILIGALVIISLFAFWNRRLKQEIQIRMAAERQLHEQQERLEQLLEERIRKAAELEEAKERAVAADQLKSAFLASMSHELRTPLNSIIGFTGILLQGLGGPVNAEQTKQLGMVKASANHLLSLISDVLDISKIEASQLQVNFDPFNLAESIRKVTQTIVPLAEKKGLQLKLQIADDVAEITSDERRVEQVLLNLLSNALKFTEQGSITVRAIKQAQEYMVTVTDTGIGIEAGQSERLFKPFYQIDTGLTRKYEGTGLGLSICKRLVELMGGSIWLESRPGKGSSFGFRLPVARELQHAGPDSGTQRVDAATGEQG</sequence>
<dbReference type="SMART" id="SM00062">
    <property type="entry name" value="PBPb"/>
    <property type="match status" value="1"/>
</dbReference>
<gene>
    <name evidence="9" type="ORF">SAMN02745119_02615</name>
</gene>
<evidence type="ECO:0000256" key="2">
    <source>
        <dbReference type="ARBA" id="ARBA00012438"/>
    </source>
</evidence>
<keyword evidence="5" id="KW-0418">Kinase</keyword>
<dbReference type="CDD" id="cd16922">
    <property type="entry name" value="HATPase_EvgS-ArcB-TorS-like"/>
    <property type="match status" value="1"/>
</dbReference>
<feature type="coiled-coil region" evidence="6">
    <location>
        <begin position="292"/>
        <end position="337"/>
    </location>
</feature>
<dbReference type="Pfam" id="PF02518">
    <property type="entry name" value="HATPase_c"/>
    <property type="match status" value="1"/>
</dbReference>
<name>A0A1T4QZS5_9BACT</name>
<keyword evidence="3" id="KW-0597">Phosphoprotein</keyword>
<dbReference type="OrthoDB" id="177675at2"/>
<dbReference type="CDD" id="cd01007">
    <property type="entry name" value="PBP2_BvgS_HisK_like"/>
    <property type="match status" value="1"/>
</dbReference>
<dbReference type="STRING" id="115783.SAMN02745119_02615"/>
<dbReference type="Gene3D" id="1.10.287.130">
    <property type="match status" value="1"/>
</dbReference>
<dbReference type="Proteomes" id="UP000190102">
    <property type="component" value="Unassembled WGS sequence"/>
</dbReference>
<dbReference type="SMART" id="SM00388">
    <property type="entry name" value="HisKA"/>
    <property type="match status" value="1"/>
</dbReference>
<dbReference type="Gene3D" id="3.40.190.10">
    <property type="entry name" value="Periplasmic binding protein-like II"/>
    <property type="match status" value="2"/>
</dbReference>
<dbReference type="EMBL" id="FUWR01000016">
    <property type="protein sequence ID" value="SKA09233.1"/>
    <property type="molecule type" value="Genomic_DNA"/>
</dbReference>
<dbReference type="PRINTS" id="PR00344">
    <property type="entry name" value="BCTRLSENSOR"/>
</dbReference>
<dbReference type="InterPro" id="IPR003661">
    <property type="entry name" value="HisK_dim/P_dom"/>
</dbReference>
<organism evidence="9 10">
    <name type="scientific">Trichlorobacter thiogenes</name>
    <dbReference type="NCBI Taxonomy" id="115783"/>
    <lineage>
        <taxon>Bacteria</taxon>
        <taxon>Pseudomonadati</taxon>
        <taxon>Thermodesulfobacteriota</taxon>
        <taxon>Desulfuromonadia</taxon>
        <taxon>Geobacterales</taxon>
        <taxon>Geobacteraceae</taxon>
        <taxon>Trichlorobacter</taxon>
    </lineage>
</organism>
<evidence type="ECO:0000313" key="10">
    <source>
        <dbReference type="Proteomes" id="UP000190102"/>
    </source>
</evidence>
<dbReference type="GO" id="GO:0000155">
    <property type="term" value="F:phosphorelay sensor kinase activity"/>
    <property type="evidence" value="ECO:0007669"/>
    <property type="project" value="InterPro"/>
</dbReference>
<feature type="domain" description="Histidine kinase" evidence="8">
    <location>
        <begin position="347"/>
        <end position="565"/>
    </location>
</feature>
<dbReference type="SUPFAM" id="SSF53850">
    <property type="entry name" value="Periplasmic binding protein-like II"/>
    <property type="match status" value="1"/>
</dbReference>
<evidence type="ECO:0000259" key="8">
    <source>
        <dbReference type="PROSITE" id="PS50109"/>
    </source>
</evidence>
<dbReference type="InterPro" id="IPR004358">
    <property type="entry name" value="Sig_transdc_His_kin-like_C"/>
</dbReference>
<feature type="transmembrane region" description="Helical" evidence="7">
    <location>
        <begin position="270"/>
        <end position="289"/>
    </location>
</feature>
<dbReference type="PANTHER" id="PTHR43047:SF72">
    <property type="entry name" value="OSMOSENSING HISTIDINE PROTEIN KINASE SLN1"/>
    <property type="match status" value="1"/>
</dbReference>
<evidence type="ECO:0000313" key="9">
    <source>
        <dbReference type="EMBL" id="SKA09233.1"/>
    </source>
</evidence>
<evidence type="ECO:0000256" key="4">
    <source>
        <dbReference type="ARBA" id="ARBA00022679"/>
    </source>
</evidence>
<dbReference type="AlphaFoldDB" id="A0A1T4QZS5"/>
<dbReference type="PANTHER" id="PTHR43047">
    <property type="entry name" value="TWO-COMPONENT HISTIDINE PROTEIN KINASE"/>
    <property type="match status" value="1"/>
</dbReference>
<evidence type="ECO:0000256" key="7">
    <source>
        <dbReference type="SAM" id="Phobius"/>
    </source>
</evidence>
<keyword evidence="10" id="KW-1185">Reference proteome</keyword>
<reference evidence="10" key="1">
    <citation type="submission" date="2017-02" db="EMBL/GenBank/DDBJ databases">
        <authorList>
            <person name="Varghese N."/>
            <person name="Submissions S."/>
        </authorList>
    </citation>
    <scope>NUCLEOTIDE SEQUENCE [LARGE SCALE GENOMIC DNA]</scope>
    <source>
        <strain evidence="10">ATCC BAA-34</strain>
    </source>
</reference>
<evidence type="ECO:0000256" key="1">
    <source>
        <dbReference type="ARBA" id="ARBA00000085"/>
    </source>
</evidence>
<protein>
    <recommendedName>
        <fullName evidence="2">histidine kinase</fullName>
        <ecNumber evidence="2">2.7.13.3</ecNumber>
    </recommendedName>
</protein>
<keyword evidence="6" id="KW-0175">Coiled coil</keyword>
<dbReference type="GO" id="GO:0009927">
    <property type="term" value="F:histidine phosphotransfer kinase activity"/>
    <property type="evidence" value="ECO:0007669"/>
    <property type="project" value="TreeGrafter"/>
</dbReference>
<keyword evidence="7" id="KW-1133">Transmembrane helix</keyword>
<dbReference type="InterPro" id="IPR001638">
    <property type="entry name" value="Solute-binding_3/MltF_N"/>
</dbReference>
<keyword evidence="7" id="KW-0472">Membrane</keyword>
<dbReference type="InterPro" id="IPR005467">
    <property type="entry name" value="His_kinase_dom"/>
</dbReference>
<dbReference type="RefSeq" id="WP_078790868.1">
    <property type="nucleotide sequence ID" value="NZ_FUWR01000016.1"/>
</dbReference>
<comment type="catalytic activity">
    <reaction evidence="1">
        <text>ATP + protein L-histidine = ADP + protein N-phospho-L-histidine.</text>
        <dbReference type="EC" id="2.7.13.3"/>
    </reaction>
</comment>
<dbReference type="PROSITE" id="PS50109">
    <property type="entry name" value="HIS_KIN"/>
    <property type="match status" value="1"/>
</dbReference>
<dbReference type="EC" id="2.7.13.3" evidence="2"/>
<dbReference type="InterPro" id="IPR036890">
    <property type="entry name" value="HATPase_C_sf"/>
</dbReference>
<proteinExistence type="predicted"/>
<dbReference type="InterPro" id="IPR003594">
    <property type="entry name" value="HATPase_dom"/>
</dbReference>